<keyword evidence="2" id="KW-1185">Reference proteome</keyword>
<dbReference type="EMBL" id="JBHSBA010000003">
    <property type="protein sequence ID" value="MFC4124808.1"/>
    <property type="molecule type" value="Genomic_DNA"/>
</dbReference>
<proteinExistence type="predicted"/>
<protein>
    <submittedName>
        <fullName evidence="1">Uncharacterized protein</fullName>
    </submittedName>
</protein>
<sequence length="113" mass="13181">MSWLARIDRITSEHIDAVRETEGRIEQVEREAAEATQRIGERVAAMGFGAETPEEQAAREAREERDRLMYEYRMRTRQAAQPSHQREVYVQPTDWTDVDEARANGFGRDSWLV</sequence>
<comment type="caution">
    <text evidence="1">The sequence shown here is derived from an EMBL/GenBank/DDBJ whole genome shotgun (WGS) entry which is preliminary data.</text>
</comment>
<evidence type="ECO:0000313" key="1">
    <source>
        <dbReference type="EMBL" id="MFC4124808.1"/>
    </source>
</evidence>
<organism evidence="1 2">
    <name type="scientific">Nocardia rhizosphaerae</name>
    <dbReference type="NCBI Taxonomy" id="1691571"/>
    <lineage>
        <taxon>Bacteria</taxon>
        <taxon>Bacillati</taxon>
        <taxon>Actinomycetota</taxon>
        <taxon>Actinomycetes</taxon>
        <taxon>Mycobacteriales</taxon>
        <taxon>Nocardiaceae</taxon>
        <taxon>Nocardia</taxon>
    </lineage>
</organism>
<accession>A0ABV8L2K9</accession>
<gene>
    <name evidence="1" type="ORF">ACFOW8_07715</name>
</gene>
<name>A0ABV8L2K9_9NOCA</name>
<reference evidence="2" key="1">
    <citation type="journal article" date="2019" name="Int. J. Syst. Evol. Microbiol.">
        <title>The Global Catalogue of Microorganisms (GCM) 10K type strain sequencing project: providing services to taxonomists for standard genome sequencing and annotation.</title>
        <authorList>
            <consortium name="The Broad Institute Genomics Platform"/>
            <consortium name="The Broad Institute Genome Sequencing Center for Infectious Disease"/>
            <person name="Wu L."/>
            <person name="Ma J."/>
        </authorList>
    </citation>
    <scope>NUCLEOTIDE SEQUENCE [LARGE SCALE GENOMIC DNA]</scope>
    <source>
        <strain evidence="2">CGMCC 4.7204</strain>
    </source>
</reference>
<dbReference type="RefSeq" id="WP_378547516.1">
    <property type="nucleotide sequence ID" value="NZ_JBHSBA010000003.1"/>
</dbReference>
<evidence type="ECO:0000313" key="2">
    <source>
        <dbReference type="Proteomes" id="UP001595767"/>
    </source>
</evidence>
<dbReference type="Proteomes" id="UP001595767">
    <property type="component" value="Unassembled WGS sequence"/>
</dbReference>